<dbReference type="Proteomes" id="UP000269412">
    <property type="component" value="Unassembled WGS sequence"/>
</dbReference>
<dbReference type="InterPro" id="IPR052708">
    <property type="entry name" value="PxpC"/>
</dbReference>
<dbReference type="RefSeq" id="WP_121066958.1">
    <property type="nucleotide sequence ID" value="NZ_RBIQ01000008.1"/>
</dbReference>
<dbReference type="EMBL" id="RBIQ01000008">
    <property type="protein sequence ID" value="RKR13215.1"/>
    <property type="molecule type" value="Genomic_DNA"/>
</dbReference>
<evidence type="ECO:0000313" key="6">
    <source>
        <dbReference type="Proteomes" id="UP000269412"/>
    </source>
</evidence>
<comment type="caution">
    <text evidence="5">The sequence shown here is derived from an EMBL/GenBank/DDBJ whole genome shotgun (WGS) entry which is preliminary data.</text>
</comment>
<evidence type="ECO:0000259" key="4">
    <source>
        <dbReference type="SMART" id="SM00797"/>
    </source>
</evidence>
<dbReference type="InterPro" id="IPR029000">
    <property type="entry name" value="Cyclophilin-like_dom_sf"/>
</dbReference>
<organism evidence="5 6">
    <name type="scientific">Maribacter vaceletii</name>
    <dbReference type="NCBI Taxonomy" id="1206816"/>
    <lineage>
        <taxon>Bacteria</taxon>
        <taxon>Pseudomonadati</taxon>
        <taxon>Bacteroidota</taxon>
        <taxon>Flavobacteriia</taxon>
        <taxon>Flavobacteriales</taxon>
        <taxon>Flavobacteriaceae</taxon>
        <taxon>Maribacter</taxon>
    </lineage>
</organism>
<dbReference type="PANTHER" id="PTHR43309">
    <property type="entry name" value="5-OXOPROLINASE SUBUNIT C"/>
    <property type="match status" value="1"/>
</dbReference>
<name>A0A495E8E4_9FLAO</name>
<sequence length="279" mass="30962">MLKVLKQGFFSTLQDQGRFGFKDKGVPVSGSMDTYTTKAINTLLENASNAAVLEITMTGPTLEFNAPTYICIGGADFVVTLNNEPISLYKIYKVNTGDILFYGKLNIGFRSYLAIKGGFKSTVILNSSSYYYPITKSRCVKKGQELDYEECVDFSPKISEIKISSIFNKNELEIAKGPEYNLLNPSQIKQIFTTIFSISNQNDRMAYQLQENIEGVNYSMLTSATLPGTIQLTPSGKLIILMKDGQTTGGYPRVLQLTDRAISILAQKKYGDTISFKLV</sequence>
<feature type="domain" description="Carboxyltransferase" evidence="4">
    <location>
        <begin position="23"/>
        <end position="279"/>
    </location>
</feature>
<keyword evidence="3" id="KW-0067">ATP-binding</keyword>
<evidence type="ECO:0000256" key="3">
    <source>
        <dbReference type="ARBA" id="ARBA00022840"/>
    </source>
</evidence>
<protein>
    <submittedName>
        <fullName evidence="5">Biotin-dependent carboxylase-like uncharacterized protein</fullName>
    </submittedName>
</protein>
<evidence type="ECO:0000256" key="1">
    <source>
        <dbReference type="ARBA" id="ARBA00022741"/>
    </source>
</evidence>
<keyword evidence="1" id="KW-0547">Nucleotide-binding</keyword>
<dbReference type="AlphaFoldDB" id="A0A495E8E4"/>
<dbReference type="SMART" id="SM00797">
    <property type="entry name" value="AHS2"/>
    <property type="match status" value="1"/>
</dbReference>
<dbReference type="PANTHER" id="PTHR43309:SF5">
    <property type="entry name" value="5-OXOPROLINASE SUBUNIT C"/>
    <property type="match status" value="1"/>
</dbReference>
<keyword evidence="2" id="KW-0378">Hydrolase</keyword>
<proteinExistence type="predicted"/>
<dbReference type="Gene3D" id="2.40.100.10">
    <property type="entry name" value="Cyclophilin-like"/>
    <property type="match status" value="1"/>
</dbReference>
<dbReference type="GO" id="GO:0016787">
    <property type="term" value="F:hydrolase activity"/>
    <property type="evidence" value="ECO:0007669"/>
    <property type="project" value="UniProtKB-KW"/>
</dbReference>
<dbReference type="Pfam" id="PF02626">
    <property type="entry name" value="CT_A_B"/>
    <property type="match status" value="1"/>
</dbReference>
<reference evidence="5 6" key="1">
    <citation type="submission" date="2018-10" db="EMBL/GenBank/DDBJ databases">
        <title>Genomic Encyclopedia of Archaeal and Bacterial Type Strains, Phase II (KMG-II): from individual species to whole genera.</title>
        <authorList>
            <person name="Goeker M."/>
        </authorList>
    </citation>
    <scope>NUCLEOTIDE SEQUENCE [LARGE SCALE GENOMIC DNA]</scope>
    <source>
        <strain evidence="5 6">DSM 25230</strain>
    </source>
</reference>
<evidence type="ECO:0000256" key="2">
    <source>
        <dbReference type="ARBA" id="ARBA00022801"/>
    </source>
</evidence>
<dbReference type="InterPro" id="IPR003778">
    <property type="entry name" value="CT_A_B"/>
</dbReference>
<keyword evidence="6" id="KW-1185">Reference proteome</keyword>
<dbReference type="OrthoDB" id="9782422at2"/>
<gene>
    <name evidence="5" type="ORF">CLV91_1930</name>
</gene>
<accession>A0A495E8E4</accession>
<dbReference type="GO" id="GO:0005524">
    <property type="term" value="F:ATP binding"/>
    <property type="evidence" value="ECO:0007669"/>
    <property type="project" value="UniProtKB-KW"/>
</dbReference>
<evidence type="ECO:0000313" key="5">
    <source>
        <dbReference type="EMBL" id="RKR13215.1"/>
    </source>
</evidence>